<dbReference type="EMBL" id="VANR01000007">
    <property type="protein sequence ID" value="TMM28766.1"/>
    <property type="molecule type" value="Genomic_DNA"/>
</dbReference>
<evidence type="ECO:0000313" key="2">
    <source>
        <dbReference type="EMBL" id="TMM28766.1"/>
    </source>
</evidence>
<name>A0A5S3N7B3_9FLAO</name>
<dbReference type="RefSeq" id="WP_138537136.1">
    <property type="nucleotide sequence ID" value="NZ_VANR01000007.1"/>
</dbReference>
<protein>
    <submittedName>
        <fullName evidence="2">T9SS type A sorting domain-containing protein</fullName>
    </submittedName>
</protein>
<sequence length="1273" mass="139859">MFVFNGISQQLHQTCSADNFSFNWDTTPNDNTQFDWNDGNLSNTLNNIDNSGVNMTFTFSGDTASLERWQGSSTTTNSPAVGQDASALENLQFYTSGFNNSNGVTITINFSEPVYAVGFDILHINLGGQSGDKFTVSAKNTLNNTILPSFTNSASPSYSSNENTGSVTATSGNTDSNSWLGVNFTDNDKISSITIQWQDCDVCTTGFLHGAGLSGFSFCKTVPNINLDTDNDTITDVLDIDDDNDGILDADEQNCTNSNSGTASGNNIFTVNNGVRNENELLDGINGNGARFNSINDELVIDIGKIIPANTIIKFQTFATNNSNKTIVIEQSNIDGSTTSNPLSISHNNNNNSSKNTDYTLTEDTQYIKISMSVREGGRIEVDYLEYQAYQSCNDIDTDNDGIPNRLDSDSDNDGCSDAIESGVPANLLDFNGIVNSIIEGDFGNNGYLNTLEDLDASSATSNFTNTYNSYALDNSINGCGEVIITQVYQSGTDRWIEIKNIHPTAIVPENTVRISIYLDKNTNNLSDVLPDTRLTYTSVFNPGEAFLFKNTDATITNVKNGIGLVNNDVLTAFDGENDFITLSKNSINQNWDLRTDVVTDIPNNSSYIRSDLIDKGNRNFTESEWILFVDDNLDPYKDSADGGPERHPHAPLLSEIISANTNQNSQLGEHSIAPTIRTGNSWSNGLPDRSRTVIINENFNSSNQLPANTLSFESEGKLTLNNALLVVNKSISFTNTTNEIRLAGNSQLIQTHQNNSEIIGSGKVLKDVQTSVQSIYRYTYMSSPVNSIGANDFSVANVLKDGTNVLSENSDIVDINFVNGFDGDTTSPIKISNYWIYTYASGDGTRSNYVRKGSTGAIPETDGFLMKGTGTNQNYTFVGSPKDGTLTTAIGANESYLVGNPYASAINSKKFIEDNLGAITGTLYFWQHAGEEDIESSNTSGHNFSGYVGGYATRNISMGLAANQVSSNNKDSGTNTPSIGNGVYKAPEKYIAVGQGFFIGGSSSGGNVVFNNSQREYKTLGDESLFFKTSTKKKAVKKVTNKLPIIKLGMDFLNENNKLLHRQIGISFNENNSFSKDLGYDSELFDLNPTDIYWKFPEDENKYSIAGVESIREDLEIPLEIIMNYSGEISIKIDEISNIDAPVYLIDKVTEKSYLLENNININLETGTYTDRFFINFNEYKKPKIKDNEIQSNEIDVYYNTSSNSIIIQQKNSKIKQAKLYALNSKMVEKWKVKSELEKIELPIKRKIKSGFYIINIKTNKGNFNKKILIKI</sequence>
<evidence type="ECO:0000313" key="3">
    <source>
        <dbReference type="Proteomes" id="UP000307140"/>
    </source>
</evidence>
<gene>
    <name evidence="2" type="ORF">FDT66_12725</name>
</gene>
<evidence type="ECO:0000256" key="1">
    <source>
        <dbReference type="SAM" id="MobiDB-lite"/>
    </source>
</evidence>
<feature type="region of interest" description="Disordered" evidence="1">
    <location>
        <begin position="153"/>
        <end position="172"/>
    </location>
</feature>
<dbReference type="Proteomes" id="UP000307140">
    <property type="component" value="Unassembled WGS sequence"/>
</dbReference>
<accession>A0A5S3N7B3</accession>
<comment type="caution">
    <text evidence="2">The sequence shown here is derived from an EMBL/GenBank/DDBJ whole genome shotgun (WGS) entry which is preliminary data.</text>
</comment>
<proteinExistence type="predicted"/>
<dbReference type="AlphaFoldDB" id="A0A5S3N7B3"/>
<keyword evidence="3" id="KW-1185">Reference proteome</keyword>
<dbReference type="OrthoDB" id="2582440at2"/>
<reference evidence="2 3" key="1">
    <citation type="submission" date="2019-05" db="EMBL/GenBank/DDBJ databases">
        <title>Polaribacter aestuariivivens sp. nov., isolated from a tidal flat.</title>
        <authorList>
            <person name="Yoon J.-H."/>
        </authorList>
    </citation>
    <scope>NUCLEOTIDE SEQUENCE [LARGE SCALE GENOMIC DNA]</scope>
    <source>
        <strain evidence="2 3">DBTF-3</strain>
    </source>
</reference>
<organism evidence="2 3">
    <name type="scientific">Polaribacter aestuariivivens</name>
    <dbReference type="NCBI Taxonomy" id="2304626"/>
    <lineage>
        <taxon>Bacteria</taxon>
        <taxon>Pseudomonadati</taxon>
        <taxon>Bacteroidota</taxon>
        <taxon>Flavobacteriia</taxon>
        <taxon>Flavobacteriales</taxon>
        <taxon>Flavobacteriaceae</taxon>
    </lineage>
</organism>